<keyword evidence="9 10" id="KW-0342">GTP-binding</keyword>
<keyword evidence="1 10" id="KW-0963">Cytoplasm</keyword>
<evidence type="ECO:0000259" key="11">
    <source>
        <dbReference type="PROSITE" id="PS50936"/>
    </source>
</evidence>
<keyword evidence="3 10" id="KW-0479">Metal-binding</keyword>
<dbReference type="PANTHER" id="PTHR32120">
    <property type="entry name" value="SMALL RIBOSOMAL SUBUNIT BIOGENESIS GTPASE RSGA"/>
    <property type="match status" value="1"/>
</dbReference>
<name>A0A1M4TKC1_9FIRM</name>
<dbReference type="EMBL" id="FQTY01000002">
    <property type="protein sequence ID" value="SHE44846.1"/>
    <property type="molecule type" value="Genomic_DNA"/>
</dbReference>
<protein>
    <recommendedName>
        <fullName evidence="10">Small ribosomal subunit biogenesis GTPase RsgA</fullName>
        <ecNumber evidence="10">3.6.1.-</ecNumber>
    </recommendedName>
</protein>
<dbReference type="GO" id="GO:0005737">
    <property type="term" value="C:cytoplasm"/>
    <property type="evidence" value="ECO:0007669"/>
    <property type="project" value="UniProtKB-SubCell"/>
</dbReference>
<comment type="cofactor">
    <cofactor evidence="10">
        <name>Zn(2+)</name>
        <dbReference type="ChEBI" id="CHEBI:29105"/>
    </cofactor>
    <text evidence="10">Binds 1 zinc ion per subunit.</text>
</comment>
<keyword evidence="4 10" id="KW-0699">rRNA-binding</keyword>
<reference evidence="14" key="1">
    <citation type="submission" date="2016-11" db="EMBL/GenBank/DDBJ databases">
        <authorList>
            <person name="Varghese N."/>
            <person name="Submissions S."/>
        </authorList>
    </citation>
    <scope>NUCLEOTIDE SEQUENCE [LARGE SCALE GENOMIC DNA]</scope>
    <source>
        <strain evidence="14">DSM 18095</strain>
    </source>
</reference>
<dbReference type="RefSeq" id="WP_072973189.1">
    <property type="nucleotide sequence ID" value="NZ_FQTY01000002.1"/>
</dbReference>
<dbReference type="PROSITE" id="PS51721">
    <property type="entry name" value="G_CP"/>
    <property type="match status" value="1"/>
</dbReference>
<evidence type="ECO:0000256" key="4">
    <source>
        <dbReference type="ARBA" id="ARBA00022730"/>
    </source>
</evidence>
<organism evidence="13 14">
    <name type="scientific">Tissierella praeacuta DSM 18095</name>
    <dbReference type="NCBI Taxonomy" id="1123404"/>
    <lineage>
        <taxon>Bacteria</taxon>
        <taxon>Bacillati</taxon>
        <taxon>Bacillota</taxon>
        <taxon>Tissierellia</taxon>
        <taxon>Tissierellales</taxon>
        <taxon>Tissierellaceae</taxon>
        <taxon>Tissierella</taxon>
    </lineage>
</organism>
<comment type="subunit">
    <text evidence="10">Monomer. Associates with 30S ribosomal subunit, binds 16S rRNA.</text>
</comment>
<feature type="binding site" evidence="10">
    <location>
        <position position="288"/>
    </location>
    <ligand>
        <name>Zn(2+)</name>
        <dbReference type="ChEBI" id="CHEBI:29105"/>
    </ligand>
</feature>
<keyword evidence="2 10" id="KW-0690">Ribosome biogenesis</keyword>
<gene>
    <name evidence="10" type="primary">rsgA</name>
    <name evidence="13" type="ORF">SAMN02745784_00716</name>
</gene>
<dbReference type="CDD" id="cd01854">
    <property type="entry name" value="YjeQ_EngC"/>
    <property type="match status" value="1"/>
</dbReference>
<feature type="domain" description="CP-type G" evidence="12">
    <location>
        <begin position="105"/>
        <end position="260"/>
    </location>
</feature>
<dbReference type="AlphaFoldDB" id="A0A1M4TKC1"/>
<sequence>MNNCIENYGFTDFFRNQIELINIDKDNLVPARVIEVHKEMYTIIYDNMEKRARLKGSVFYNDNYSIYPAVGDFVLVKHNPYGEDIIYYVLDRKSKFSRYDSHYEKEQMIASNFDHVFIVSSLNHDFNIKRIERYLSIAWESGGSPAIVLTKSDLADNIEEYNLQVENVAMGVPIFFISSITGEGIDELKKYLKPRETIVFLGSSGVGKSSLVNALSGENIMKVNDIREDDSKGRHTTTHRQLIVLNSGTMIIDTPGMRELALWNVEDGLDTTFSEIEELSRLCRFKDCSHNKEPDCAIKNALLSGELSYDRWNNYIKLQKEARFTSRKEELNLRKKGKAQNKAKLLKK</sequence>
<dbReference type="GeneID" id="90996436"/>
<keyword evidence="6 10" id="KW-0378">Hydrolase</keyword>
<feature type="binding site" evidence="10">
    <location>
        <position position="283"/>
    </location>
    <ligand>
        <name>Zn(2+)</name>
        <dbReference type="ChEBI" id="CHEBI:29105"/>
    </ligand>
</feature>
<dbReference type="EC" id="3.6.1.-" evidence="10"/>
<evidence type="ECO:0000256" key="2">
    <source>
        <dbReference type="ARBA" id="ARBA00022517"/>
    </source>
</evidence>
<comment type="subcellular location">
    <subcellularLocation>
        <location evidence="10">Cytoplasm</location>
    </subcellularLocation>
</comment>
<keyword evidence="14" id="KW-1185">Reference proteome</keyword>
<keyword evidence="8 10" id="KW-0694">RNA-binding</keyword>
<evidence type="ECO:0000256" key="1">
    <source>
        <dbReference type="ARBA" id="ARBA00022490"/>
    </source>
</evidence>
<dbReference type="GO" id="GO:0042274">
    <property type="term" value="P:ribosomal small subunit biogenesis"/>
    <property type="evidence" value="ECO:0007669"/>
    <property type="project" value="UniProtKB-UniRule"/>
</dbReference>
<feature type="binding site" evidence="10">
    <location>
        <begin position="150"/>
        <end position="153"/>
    </location>
    <ligand>
        <name>GTP</name>
        <dbReference type="ChEBI" id="CHEBI:37565"/>
    </ligand>
</feature>
<feature type="binding site" evidence="10">
    <location>
        <position position="290"/>
    </location>
    <ligand>
        <name>Zn(2+)</name>
        <dbReference type="ChEBI" id="CHEBI:29105"/>
    </ligand>
</feature>
<dbReference type="GO" id="GO:0019843">
    <property type="term" value="F:rRNA binding"/>
    <property type="evidence" value="ECO:0007669"/>
    <property type="project" value="UniProtKB-KW"/>
</dbReference>
<dbReference type="PANTHER" id="PTHR32120:SF10">
    <property type="entry name" value="SMALL RIBOSOMAL SUBUNIT BIOGENESIS GTPASE RSGA"/>
    <property type="match status" value="1"/>
</dbReference>
<dbReference type="InterPro" id="IPR004881">
    <property type="entry name" value="Ribosome_biogen_GTPase_RsgA"/>
</dbReference>
<dbReference type="PROSITE" id="PS50936">
    <property type="entry name" value="ENGC_GTPASE"/>
    <property type="match status" value="1"/>
</dbReference>
<feature type="binding site" evidence="10">
    <location>
        <begin position="202"/>
        <end position="210"/>
    </location>
    <ligand>
        <name>GTP</name>
        <dbReference type="ChEBI" id="CHEBI:37565"/>
    </ligand>
</feature>
<dbReference type="GO" id="GO:0005525">
    <property type="term" value="F:GTP binding"/>
    <property type="evidence" value="ECO:0007669"/>
    <property type="project" value="UniProtKB-UniRule"/>
</dbReference>
<dbReference type="SUPFAM" id="SSF52540">
    <property type="entry name" value="P-loop containing nucleoside triphosphate hydrolases"/>
    <property type="match status" value="1"/>
</dbReference>
<evidence type="ECO:0000256" key="7">
    <source>
        <dbReference type="ARBA" id="ARBA00022833"/>
    </source>
</evidence>
<evidence type="ECO:0000256" key="3">
    <source>
        <dbReference type="ARBA" id="ARBA00022723"/>
    </source>
</evidence>
<dbReference type="NCBIfam" id="TIGR00157">
    <property type="entry name" value="ribosome small subunit-dependent GTPase A"/>
    <property type="match status" value="1"/>
</dbReference>
<evidence type="ECO:0000313" key="14">
    <source>
        <dbReference type="Proteomes" id="UP000184114"/>
    </source>
</evidence>
<dbReference type="Gene3D" id="1.10.40.50">
    <property type="entry name" value="Probable gtpase engc, domain 3"/>
    <property type="match status" value="1"/>
</dbReference>
<feature type="binding site" evidence="10">
    <location>
        <position position="296"/>
    </location>
    <ligand>
        <name>Zn(2+)</name>
        <dbReference type="ChEBI" id="CHEBI:29105"/>
    </ligand>
</feature>
<dbReference type="HAMAP" id="MF_01820">
    <property type="entry name" value="GTPase_RsgA"/>
    <property type="match status" value="1"/>
</dbReference>
<dbReference type="InterPro" id="IPR027417">
    <property type="entry name" value="P-loop_NTPase"/>
</dbReference>
<evidence type="ECO:0000313" key="13">
    <source>
        <dbReference type="EMBL" id="SHE44846.1"/>
    </source>
</evidence>
<comment type="similarity">
    <text evidence="10">Belongs to the TRAFAC class YlqF/YawG GTPase family. RsgA subfamily.</text>
</comment>
<dbReference type="InterPro" id="IPR012340">
    <property type="entry name" value="NA-bd_OB-fold"/>
</dbReference>
<dbReference type="SUPFAM" id="SSF50249">
    <property type="entry name" value="Nucleic acid-binding proteins"/>
    <property type="match status" value="1"/>
</dbReference>
<dbReference type="InterPro" id="IPR010914">
    <property type="entry name" value="RsgA_GTPase_dom"/>
</dbReference>
<evidence type="ECO:0000256" key="6">
    <source>
        <dbReference type="ARBA" id="ARBA00022801"/>
    </source>
</evidence>
<evidence type="ECO:0000256" key="9">
    <source>
        <dbReference type="ARBA" id="ARBA00023134"/>
    </source>
</evidence>
<evidence type="ECO:0000256" key="10">
    <source>
        <dbReference type="HAMAP-Rule" id="MF_01820"/>
    </source>
</evidence>
<dbReference type="Proteomes" id="UP000184114">
    <property type="component" value="Unassembled WGS sequence"/>
</dbReference>
<keyword evidence="7 10" id="KW-0862">Zinc</keyword>
<dbReference type="GO" id="GO:0003924">
    <property type="term" value="F:GTPase activity"/>
    <property type="evidence" value="ECO:0007669"/>
    <property type="project" value="UniProtKB-UniRule"/>
</dbReference>
<dbReference type="Pfam" id="PF03193">
    <property type="entry name" value="RsgA_GTPase"/>
    <property type="match status" value="1"/>
</dbReference>
<evidence type="ECO:0000256" key="8">
    <source>
        <dbReference type="ARBA" id="ARBA00022884"/>
    </source>
</evidence>
<comment type="function">
    <text evidence="10">One of several proteins that assist in the late maturation steps of the functional core of the 30S ribosomal subunit. Helps release RbfA from mature subunits. May play a role in the assembly of ribosomal proteins into the subunit. Circularly permuted GTPase that catalyzes slow GTP hydrolysis, GTPase activity is stimulated by the 30S ribosomal subunit.</text>
</comment>
<dbReference type="GO" id="GO:0046872">
    <property type="term" value="F:metal ion binding"/>
    <property type="evidence" value="ECO:0007669"/>
    <property type="project" value="UniProtKB-KW"/>
</dbReference>
<proteinExistence type="inferred from homology"/>
<evidence type="ECO:0000259" key="12">
    <source>
        <dbReference type="PROSITE" id="PS51721"/>
    </source>
</evidence>
<feature type="domain" description="EngC GTPase" evidence="11">
    <location>
        <begin position="111"/>
        <end position="258"/>
    </location>
</feature>
<accession>A0A1M4TKC1</accession>
<dbReference type="Gene3D" id="3.40.50.300">
    <property type="entry name" value="P-loop containing nucleotide triphosphate hydrolases"/>
    <property type="match status" value="1"/>
</dbReference>
<dbReference type="InterPro" id="IPR030378">
    <property type="entry name" value="G_CP_dom"/>
</dbReference>
<dbReference type="STRING" id="1123404.SAMN02745784_00716"/>
<evidence type="ECO:0000256" key="5">
    <source>
        <dbReference type="ARBA" id="ARBA00022741"/>
    </source>
</evidence>
<keyword evidence="5 10" id="KW-0547">Nucleotide-binding</keyword>